<comment type="subcellular location">
    <subcellularLocation>
        <location evidence="1">Cell membrane</location>
        <topology evidence="1">Multi-pass membrane protein</topology>
    </subcellularLocation>
    <subcellularLocation>
        <location evidence="8">Membrane</location>
        <topology evidence="8">Multi-pass membrane protein</topology>
    </subcellularLocation>
</comment>
<dbReference type="PANTHER" id="PTHR30625">
    <property type="entry name" value="PROTEIN TOLQ"/>
    <property type="match status" value="1"/>
</dbReference>
<comment type="similarity">
    <text evidence="8">Belongs to the exbB/tolQ family.</text>
</comment>
<dbReference type="Proteomes" id="UP000009011">
    <property type="component" value="Chromosome"/>
</dbReference>
<keyword evidence="7 9" id="KW-0472">Membrane</keyword>
<proteinExistence type="inferred from homology"/>
<sequence>MDLLSIFLKGGWIMYLILACSLIAVAIIIEKFIVLKKAKVNVAAFLVRIRTLLKKKDIDGAIALCIAERTPVSNIVKKGLKKYRHGHQRVVEAIESAGRQEIAKLEKGLPILASISGIAPLLGFLGTVTGMITAFMKIQELQGSANPADLAGGIWEALITTAFGLIVGIPALAFYNYFVSAISKLVMDIELVTTDVIDILEDSGKGAIDDDEEINI</sequence>
<evidence type="ECO:0000259" key="10">
    <source>
        <dbReference type="Pfam" id="PF01618"/>
    </source>
</evidence>
<dbReference type="eggNOG" id="COG0811">
    <property type="taxonomic scope" value="Bacteria"/>
</dbReference>
<keyword evidence="3" id="KW-1003">Cell membrane</keyword>
<dbReference type="OrthoDB" id="4045at2"/>
<dbReference type="InterPro" id="IPR002898">
    <property type="entry name" value="MotA_ExbB_proton_chnl"/>
</dbReference>
<protein>
    <submittedName>
        <fullName evidence="11">MotA/TolQ/ExbB proton channel</fullName>
    </submittedName>
</protein>
<keyword evidence="2 8" id="KW-0813">Transport</keyword>
<evidence type="ECO:0000256" key="5">
    <source>
        <dbReference type="ARBA" id="ARBA00022927"/>
    </source>
</evidence>
<dbReference type="STRING" id="1191523.MROS_1997"/>
<reference evidence="11 12" key="1">
    <citation type="journal article" date="2013" name="PLoS ONE">
        <title>Genomic analysis of Melioribacter roseus, facultatively anaerobic organotrophic bacterium representing a novel deep lineage within Bacteriodetes/Chlorobi group.</title>
        <authorList>
            <person name="Kadnikov V.V."/>
            <person name="Mardanov A.V."/>
            <person name="Podosokorskaya O.A."/>
            <person name="Gavrilov S.N."/>
            <person name="Kublanov I.V."/>
            <person name="Beletsky A.V."/>
            <person name="Bonch-Osmolovskaya E.A."/>
            <person name="Ravin N.V."/>
        </authorList>
    </citation>
    <scope>NUCLEOTIDE SEQUENCE [LARGE SCALE GENOMIC DNA]</scope>
    <source>
        <strain evidence="12">JCM 17771 / P3M-2</strain>
    </source>
</reference>
<dbReference type="Pfam" id="PF01618">
    <property type="entry name" value="MotA_ExbB"/>
    <property type="match status" value="1"/>
</dbReference>
<feature type="transmembrane region" description="Helical" evidence="9">
    <location>
        <begin position="154"/>
        <end position="178"/>
    </location>
</feature>
<evidence type="ECO:0000256" key="9">
    <source>
        <dbReference type="SAM" id="Phobius"/>
    </source>
</evidence>
<dbReference type="EMBL" id="CP003557">
    <property type="protein sequence ID" value="AFN75229.1"/>
    <property type="molecule type" value="Genomic_DNA"/>
</dbReference>
<feature type="transmembrane region" description="Helical" evidence="9">
    <location>
        <begin position="109"/>
        <end position="134"/>
    </location>
</feature>
<keyword evidence="6 9" id="KW-1133">Transmembrane helix</keyword>
<name>I6ZT57_MELRP</name>
<evidence type="ECO:0000256" key="7">
    <source>
        <dbReference type="ARBA" id="ARBA00023136"/>
    </source>
</evidence>
<evidence type="ECO:0000313" key="11">
    <source>
        <dbReference type="EMBL" id="AFN75229.1"/>
    </source>
</evidence>
<gene>
    <name evidence="11" type="ordered locus">MROS_1997</name>
</gene>
<evidence type="ECO:0000256" key="4">
    <source>
        <dbReference type="ARBA" id="ARBA00022692"/>
    </source>
</evidence>
<evidence type="ECO:0000256" key="1">
    <source>
        <dbReference type="ARBA" id="ARBA00004651"/>
    </source>
</evidence>
<dbReference type="AlphaFoldDB" id="I6ZT57"/>
<evidence type="ECO:0000313" key="12">
    <source>
        <dbReference type="Proteomes" id="UP000009011"/>
    </source>
</evidence>
<dbReference type="HOGENOM" id="CLU_053325_4_0_10"/>
<dbReference type="RefSeq" id="WP_014856661.1">
    <property type="nucleotide sequence ID" value="NC_018178.1"/>
</dbReference>
<dbReference type="PANTHER" id="PTHR30625:SF15">
    <property type="entry name" value="BIOPOLYMER TRANSPORT PROTEIN EXBB"/>
    <property type="match status" value="1"/>
</dbReference>
<keyword evidence="5 8" id="KW-0653">Protein transport</keyword>
<dbReference type="InterPro" id="IPR050790">
    <property type="entry name" value="ExbB/TolQ_transport"/>
</dbReference>
<evidence type="ECO:0000256" key="8">
    <source>
        <dbReference type="RuleBase" id="RU004057"/>
    </source>
</evidence>
<dbReference type="GO" id="GO:0005886">
    <property type="term" value="C:plasma membrane"/>
    <property type="evidence" value="ECO:0007669"/>
    <property type="project" value="UniProtKB-SubCell"/>
</dbReference>
<evidence type="ECO:0000256" key="2">
    <source>
        <dbReference type="ARBA" id="ARBA00022448"/>
    </source>
</evidence>
<evidence type="ECO:0000256" key="3">
    <source>
        <dbReference type="ARBA" id="ARBA00022475"/>
    </source>
</evidence>
<feature type="transmembrane region" description="Helical" evidence="9">
    <location>
        <begin position="12"/>
        <end position="29"/>
    </location>
</feature>
<keyword evidence="4 9" id="KW-0812">Transmembrane</keyword>
<keyword evidence="12" id="KW-1185">Reference proteome</keyword>
<feature type="domain" description="MotA/TolQ/ExbB proton channel" evidence="10">
    <location>
        <begin position="69"/>
        <end position="190"/>
    </location>
</feature>
<accession>I6ZT57</accession>
<dbReference type="KEGG" id="mro:MROS_1997"/>
<dbReference type="GO" id="GO:0017038">
    <property type="term" value="P:protein import"/>
    <property type="evidence" value="ECO:0007669"/>
    <property type="project" value="TreeGrafter"/>
</dbReference>
<organism evidence="11 12">
    <name type="scientific">Melioribacter roseus (strain DSM 23840 / JCM 17771 / VKM B-2668 / P3M-2)</name>
    <dbReference type="NCBI Taxonomy" id="1191523"/>
    <lineage>
        <taxon>Bacteria</taxon>
        <taxon>Pseudomonadati</taxon>
        <taxon>Ignavibacteriota</taxon>
        <taxon>Ignavibacteria</taxon>
        <taxon>Ignavibacteriales</taxon>
        <taxon>Melioribacteraceae</taxon>
        <taxon>Melioribacter</taxon>
    </lineage>
</organism>
<evidence type="ECO:0000256" key="6">
    <source>
        <dbReference type="ARBA" id="ARBA00022989"/>
    </source>
</evidence>